<dbReference type="Gene3D" id="3.30.930.10">
    <property type="entry name" value="Bira Bifunctional Protein, Domain 2"/>
    <property type="match status" value="1"/>
</dbReference>
<evidence type="ECO:0000259" key="2">
    <source>
        <dbReference type="Pfam" id="PF17759"/>
    </source>
</evidence>
<accession>A0ABQ9G2W3</accession>
<keyword evidence="4" id="KW-1185">Reference proteome</keyword>
<evidence type="ECO:0000256" key="1">
    <source>
        <dbReference type="SAM" id="MobiDB-lite"/>
    </source>
</evidence>
<feature type="domain" description="Phenylalanyl tRNA synthetase beta chain core" evidence="2">
    <location>
        <begin position="17"/>
        <end position="139"/>
    </location>
</feature>
<dbReference type="EMBL" id="JARBHB010000016">
    <property type="protein sequence ID" value="KAJ8866826.1"/>
    <property type="molecule type" value="Genomic_DNA"/>
</dbReference>
<dbReference type="InterPro" id="IPR045060">
    <property type="entry name" value="Phe-tRNA-ligase_IIc_bsu"/>
</dbReference>
<dbReference type="PANTHER" id="PTHR10947:SF0">
    <property type="entry name" value="PHENYLALANINE--TRNA LIGASE BETA SUBUNIT"/>
    <property type="match status" value="1"/>
</dbReference>
<evidence type="ECO:0000313" key="4">
    <source>
        <dbReference type="Proteomes" id="UP001159363"/>
    </source>
</evidence>
<dbReference type="PANTHER" id="PTHR10947">
    <property type="entry name" value="PHENYLALANYL-TRNA SYNTHETASE BETA CHAIN AND LEUCINE-RICH REPEAT-CONTAINING PROTEIN 47"/>
    <property type="match status" value="1"/>
</dbReference>
<feature type="region of interest" description="Disordered" evidence="1">
    <location>
        <begin position="241"/>
        <end position="269"/>
    </location>
</feature>
<organism evidence="3 4">
    <name type="scientific">Dryococelus australis</name>
    <dbReference type="NCBI Taxonomy" id="614101"/>
    <lineage>
        <taxon>Eukaryota</taxon>
        <taxon>Metazoa</taxon>
        <taxon>Ecdysozoa</taxon>
        <taxon>Arthropoda</taxon>
        <taxon>Hexapoda</taxon>
        <taxon>Insecta</taxon>
        <taxon>Pterygota</taxon>
        <taxon>Neoptera</taxon>
        <taxon>Polyneoptera</taxon>
        <taxon>Phasmatodea</taxon>
        <taxon>Verophasmatodea</taxon>
        <taxon>Anareolatae</taxon>
        <taxon>Phasmatidae</taxon>
        <taxon>Eurycanthinae</taxon>
        <taxon>Dryococelus</taxon>
    </lineage>
</organism>
<comment type="caution">
    <text evidence="3">The sequence shown here is derived from an EMBL/GenBank/DDBJ whole genome shotgun (WGS) entry which is preliminary data.</text>
</comment>
<gene>
    <name evidence="3" type="ORF">PR048_032687</name>
</gene>
<reference evidence="3 4" key="1">
    <citation type="submission" date="2023-02" db="EMBL/GenBank/DDBJ databases">
        <title>LHISI_Scaffold_Assembly.</title>
        <authorList>
            <person name="Stuart O.P."/>
            <person name="Cleave R."/>
            <person name="Magrath M.J.L."/>
            <person name="Mikheyev A.S."/>
        </authorList>
    </citation>
    <scope>NUCLEOTIDE SEQUENCE [LARGE SCALE GENOMIC DNA]</scope>
    <source>
        <strain evidence="3">Daus_M_001</strain>
        <tissue evidence="3">Leg muscle</tissue>
    </source>
</reference>
<dbReference type="InterPro" id="IPR045864">
    <property type="entry name" value="aa-tRNA-synth_II/BPL/LPL"/>
</dbReference>
<dbReference type="InterPro" id="IPR041616">
    <property type="entry name" value="PheRS_beta_core"/>
</dbReference>
<name>A0ABQ9G2W3_9NEOP</name>
<protein>
    <recommendedName>
        <fullName evidence="2">Phenylalanyl tRNA synthetase beta chain core domain-containing protein</fullName>
    </recommendedName>
</protein>
<dbReference type="Proteomes" id="UP001159363">
    <property type="component" value="Chromosome 15"/>
</dbReference>
<dbReference type="Pfam" id="PF17759">
    <property type="entry name" value="tRNA_synthFbeta"/>
    <property type="match status" value="1"/>
</dbReference>
<evidence type="ECO:0000313" key="3">
    <source>
        <dbReference type="EMBL" id="KAJ8866826.1"/>
    </source>
</evidence>
<proteinExistence type="predicted"/>
<sequence>MCFNNINYIEFFLFQFPLNKLSDQLREEIAQAGFTEALTFSLCSSDDVATKLKKSIQDVPAVHISNPKALEFQVARTTLLPGVLKTIAANKKMPLPHKLFEVSDVVLKDSTAAQLRSLRVTLFHLQVTLHLGQVITEESETNVSSTEIPLAWTSEYVIVMKLSNYNIHHLPGSLHASATPTNRIFNFGNPQLFMLGRKKFQSTPEMVAPRGLVTSGPANLWHRGPPPWSSERRWARWPNRIASPTQSGEDSPPSPEPAPRLGTPSTLTSSLGRPPALQLLQLGELFCKWESCRTMLLVGGLSWGSPVSPAPSFRCCSIFTSITLIDFQDFAVKSRPNLFTHWGAIFLQRPP</sequence>
<dbReference type="SUPFAM" id="SSF55681">
    <property type="entry name" value="Class II aaRS and biotin synthetases"/>
    <property type="match status" value="1"/>
</dbReference>